<feature type="region of interest" description="Disordered" evidence="1">
    <location>
        <begin position="133"/>
        <end position="153"/>
    </location>
</feature>
<dbReference type="OrthoDB" id="419317at2759"/>
<dbReference type="Proteomes" id="UP000077315">
    <property type="component" value="Unassembled WGS sequence"/>
</dbReference>
<dbReference type="PANTHER" id="PTHR15204:SF0">
    <property type="entry name" value="LARGE PROLINE-RICH PROTEIN BAG6"/>
    <property type="match status" value="1"/>
</dbReference>
<dbReference type="SUPFAM" id="SSF54236">
    <property type="entry name" value="Ubiquitin-like"/>
    <property type="match status" value="1"/>
</dbReference>
<dbReference type="AlphaFoldDB" id="A0A162UG77"/>
<evidence type="ECO:0000256" key="1">
    <source>
        <dbReference type="SAM" id="MobiDB-lite"/>
    </source>
</evidence>
<keyword evidence="4" id="KW-1185">Reference proteome</keyword>
<dbReference type="GO" id="GO:0051787">
    <property type="term" value="F:misfolded protein binding"/>
    <property type="evidence" value="ECO:0007669"/>
    <property type="project" value="TreeGrafter"/>
</dbReference>
<reference evidence="4" key="1">
    <citation type="submission" date="2015-06" db="EMBL/GenBank/DDBJ databases">
        <title>Expansion of signal transduction pathways in fungi by whole-genome duplication.</title>
        <authorList>
            <consortium name="DOE Joint Genome Institute"/>
            <person name="Corrochano L.M."/>
            <person name="Kuo A."/>
            <person name="Marcet-Houben M."/>
            <person name="Polaino S."/>
            <person name="Salamov A."/>
            <person name="Villalobos J.M."/>
            <person name="Alvarez M.I."/>
            <person name="Avalos J."/>
            <person name="Benito E.P."/>
            <person name="Benoit I."/>
            <person name="Burger G."/>
            <person name="Camino L.P."/>
            <person name="Canovas D."/>
            <person name="Cerda-Olmedo E."/>
            <person name="Cheng J.-F."/>
            <person name="Dominguez A."/>
            <person name="Elias M."/>
            <person name="Eslava A.P."/>
            <person name="Glaser F."/>
            <person name="Grimwood J."/>
            <person name="Gutierrez G."/>
            <person name="Heitman J."/>
            <person name="Henrissat B."/>
            <person name="Iturriaga E.A."/>
            <person name="Lang B.F."/>
            <person name="Lavin J.L."/>
            <person name="Lee S."/>
            <person name="Li W."/>
            <person name="Lindquist E."/>
            <person name="Lopez-Garcia S."/>
            <person name="Luque E.M."/>
            <person name="Marcos A.T."/>
            <person name="Martin J."/>
            <person name="McCluskey K."/>
            <person name="Medina H.R."/>
            <person name="Miralles-Duran A."/>
            <person name="Miyazaki A."/>
            <person name="Munoz-Torres E."/>
            <person name="Oguiza J.A."/>
            <person name="Ohm R."/>
            <person name="Olmedo M."/>
            <person name="Orejas M."/>
            <person name="Ortiz-Castellanos L."/>
            <person name="Pisabarro A.G."/>
            <person name="Rodriguez-Romero J."/>
            <person name="Ruiz-Herrera J."/>
            <person name="Ruiz-Vazquez R."/>
            <person name="Sanz C."/>
            <person name="Schackwitz W."/>
            <person name="Schmutz J."/>
            <person name="Shahriari M."/>
            <person name="Shelest E."/>
            <person name="Silva-Franco F."/>
            <person name="Soanes D."/>
            <person name="Syed K."/>
            <person name="Tagua V.G."/>
            <person name="Talbot N.J."/>
            <person name="Thon M."/>
            <person name="De vries R.P."/>
            <person name="Wiebenga A."/>
            <person name="Yadav J.S."/>
            <person name="Braun E.L."/>
            <person name="Baker S."/>
            <person name="Garre V."/>
            <person name="Horwitz B."/>
            <person name="Torres-Martinez S."/>
            <person name="Idnurm A."/>
            <person name="Herrera-Estrella A."/>
            <person name="Gabaldon T."/>
            <person name="Grigoriev I.V."/>
        </authorList>
    </citation>
    <scope>NUCLEOTIDE SEQUENCE [LARGE SCALE GENOMIC DNA]</scope>
    <source>
        <strain evidence="4">NRRL 1555(-)</strain>
    </source>
</reference>
<dbReference type="GeneID" id="28996256"/>
<dbReference type="GO" id="GO:0071818">
    <property type="term" value="C:BAT3 complex"/>
    <property type="evidence" value="ECO:0007669"/>
    <property type="project" value="TreeGrafter"/>
</dbReference>
<feature type="compositionally biased region" description="Basic and acidic residues" evidence="1">
    <location>
        <begin position="362"/>
        <end position="377"/>
    </location>
</feature>
<dbReference type="EMBL" id="KV440976">
    <property type="protein sequence ID" value="OAD76022.1"/>
    <property type="molecule type" value="Genomic_DNA"/>
</dbReference>
<feature type="compositionally biased region" description="Low complexity" evidence="1">
    <location>
        <begin position="228"/>
        <end position="242"/>
    </location>
</feature>
<dbReference type="SMART" id="SM00213">
    <property type="entry name" value="UBQ"/>
    <property type="match status" value="1"/>
</dbReference>
<protein>
    <recommendedName>
        <fullName evidence="2">Ubiquitin-like domain-containing protein</fullName>
    </recommendedName>
</protein>
<dbReference type="CDD" id="cd17039">
    <property type="entry name" value="Ubl_ubiquitin_like"/>
    <property type="match status" value="1"/>
</dbReference>
<dbReference type="STRING" id="763407.A0A162UG77"/>
<organism evidence="3 4">
    <name type="scientific">Phycomyces blakesleeanus (strain ATCC 8743b / DSM 1359 / FGSC 10004 / NBRC 33097 / NRRL 1555)</name>
    <dbReference type="NCBI Taxonomy" id="763407"/>
    <lineage>
        <taxon>Eukaryota</taxon>
        <taxon>Fungi</taxon>
        <taxon>Fungi incertae sedis</taxon>
        <taxon>Mucoromycota</taxon>
        <taxon>Mucoromycotina</taxon>
        <taxon>Mucoromycetes</taxon>
        <taxon>Mucorales</taxon>
        <taxon>Phycomycetaceae</taxon>
        <taxon>Phycomyces</taxon>
    </lineage>
</organism>
<accession>A0A162UG77</accession>
<evidence type="ECO:0000313" key="4">
    <source>
        <dbReference type="Proteomes" id="UP000077315"/>
    </source>
</evidence>
<dbReference type="Gene3D" id="3.10.20.90">
    <property type="entry name" value="Phosphatidylinositol 3-kinase Catalytic Subunit, Chain A, domain 1"/>
    <property type="match status" value="1"/>
</dbReference>
<proteinExistence type="predicted"/>
<sequence>MTDAQYDSFETIPPNFIKLNIRTQQQDTRSVIIPRNSSVPLLKQKIQNVFDVAIERQRLIFLGRILKDDKNLLDYGTAHPFDGEAIQLTDTLCPRLRLRQYLSPRQIVMVRFPRITAYESPSMTARNIASSNSLRENTPGWTNPTGRGLPDIASLFQDREPPMVRFRRSLRHLQQTLQGMPEPQRVNRRFSLFMPRSVRRSAVTYWPYSRSIEMRLAESISHARNAQSTFNSTTQPSSNNTTGRRNAFTEDPTFLSDEYVQNPRERARQTAIALRLTVQAMNLAIPNLRHLSDTLQEAGVTSEDVYQQFTERVQTSTGLYELSLSNQCLSYVLANIELAESNNRVFERDGLNASAHTTSHPTVHEPELESNKTHTEQPSDTLLEAERPGGSPSTHNSSHALPSAAKGLKRKREDDSIDETFNKRRISDNGEGSTQQDKGKDLYTAC</sequence>
<dbReference type="PROSITE" id="PS50053">
    <property type="entry name" value="UBIQUITIN_2"/>
    <property type="match status" value="1"/>
</dbReference>
<evidence type="ECO:0000259" key="2">
    <source>
        <dbReference type="PROSITE" id="PS50053"/>
    </source>
</evidence>
<feature type="compositionally biased region" description="Basic and acidic residues" evidence="1">
    <location>
        <begin position="437"/>
        <end position="446"/>
    </location>
</feature>
<name>A0A162UG77_PHYB8</name>
<evidence type="ECO:0000313" key="3">
    <source>
        <dbReference type="EMBL" id="OAD76022.1"/>
    </source>
</evidence>
<feature type="region of interest" description="Disordered" evidence="1">
    <location>
        <begin position="226"/>
        <end position="262"/>
    </location>
</feature>
<dbReference type="Pfam" id="PF00240">
    <property type="entry name" value="ubiquitin"/>
    <property type="match status" value="1"/>
</dbReference>
<dbReference type="VEuPathDB" id="FungiDB:PHYBLDRAFT_165997"/>
<feature type="compositionally biased region" description="Polar residues" evidence="1">
    <location>
        <begin position="133"/>
        <end position="145"/>
    </location>
</feature>
<dbReference type="InterPro" id="IPR029071">
    <property type="entry name" value="Ubiquitin-like_domsf"/>
</dbReference>
<dbReference type="PANTHER" id="PTHR15204">
    <property type="entry name" value="LARGE PROLINE-RICH PROTEIN BAG6"/>
    <property type="match status" value="1"/>
</dbReference>
<dbReference type="InterPro" id="IPR000626">
    <property type="entry name" value="Ubiquitin-like_dom"/>
</dbReference>
<dbReference type="InParanoid" id="A0A162UG77"/>
<dbReference type="GO" id="GO:0036503">
    <property type="term" value="P:ERAD pathway"/>
    <property type="evidence" value="ECO:0007669"/>
    <property type="project" value="TreeGrafter"/>
</dbReference>
<dbReference type="GO" id="GO:0031593">
    <property type="term" value="F:polyubiquitin modification-dependent protein binding"/>
    <property type="evidence" value="ECO:0007669"/>
    <property type="project" value="TreeGrafter"/>
</dbReference>
<feature type="compositionally biased region" description="Polar residues" evidence="1">
    <location>
        <begin position="391"/>
        <end position="400"/>
    </location>
</feature>
<dbReference type="RefSeq" id="XP_018294062.1">
    <property type="nucleotide sequence ID" value="XM_018435350.1"/>
</dbReference>
<feature type="domain" description="Ubiquitin-like" evidence="2">
    <location>
        <begin position="17"/>
        <end position="76"/>
    </location>
</feature>
<gene>
    <name evidence="3" type="ORF">PHYBLDRAFT_165997</name>
</gene>
<feature type="region of interest" description="Disordered" evidence="1">
    <location>
        <begin position="354"/>
        <end position="446"/>
    </location>
</feature>